<proteinExistence type="predicted"/>
<evidence type="ECO:0000313" key="3">
    <source>
        <dbReference type="EMBL" id="GFQ83080.1"/>
    </source>
</evidence>
<name>A0A8X6FKE5_TRICU</name>
<accession>A0A8X6FKE5</accession>
<reference evidence="3" key="1">
    <citation type="submission" date="2020-07" db="EMBL/GenBank/DDBJ databases">
        <title>Multicomponent nature underlies the extraordinary mechanical properties of spider dragline silk.</title>
        <authorList>
            <person name="Kono N."/>
            <person name="Nakamura H."/>
            <person name="Mori M."/>
            <person name="Yoshida Y."/>
            <person name="Ohtoshi R."/>
            <person name="Malay A.D."/>
            <person name="Moran D.A.P."/>
            <person name="Tomita M."/>
            <person name="Numata K."/>
            <person name="Arakawa K."/>
        </authorList>
    </citation>
    <scope>NUCLEOTIDE SEQUENCE</scope>
</reference>
<evidence type="ECO:0000313" key="4">
    <source>
        <dbReference type="Proteomes" id="UP000887116"/>
    </source>
</evidence>
<dbReference type="InterPro" id="IPR029438">
    <property type="entry name" value="HPS3_C"/>
</dbReference>
<dbReference type="InterPro" id="IPR029437">
    <property type="entry name" value="HPS3_N"/>
</dbReference>
<gene>
    <name evidence="3" type="primary">Hps3</name>
    <name evidence="3" type="ORF">TNCT_16401</name>
</gene>
<dbReference type="InterPro" id="IPR017216">
    <property type="entry name" value="HPS3"/>
</dbReference>
<evidence type="ECO:0000259" key="1">
    <source>
        <dbReference type="Pfam" id="PF14761"/>
    </source>
</evidence>
<dbReference type="GO" id="GO:0005737">
    <property type="term" value="C:cytoplasm"/>
    <property type="evidence" value="ECO:0007669"/>
    <property type="project" value="TreeGrafter"/>
</dbReference>
<dbReference type="Pfam" id="PF14761">
    <property type="entry name" value="HPS3_N"/>
    <property type="match status" value="1"/>
</dbReference>
<comment type="caution">
    <text evidence="3">The sequence shown here is derived from an EMBL/GenBank/DDBJ whole genome shotgun (WGS) entry which is preliminary data.</text>
</comment>
<dbReference type="EMBL" id="BMAO01002757">
    <property type="protein sequence ID" value="GFQ83080.1"/>
    <property type="molecule type" value="Genomic_DNA"/>
</dbReference>
<dbReference type="Pfam" id="PF14763">
    <property type="entry name" value="HPS3_C"/>
    <property type="match status" value="2"/>
</dbReference>
<feature type="domain" description="BLOC-2 complex member HPS3 C-terminal" evidence="2">
    <location>
        <begin position="534"/>
        <end position="862"/>
    </location>
</feature>
<feature type="domain" description="BLOC-2 complex member HPS3 N-terminal" evidence="1">
    <location>
        <begin position="4"/>
        <end position="514"/>
    </location>
</feature>
<evidence type="ECO:0000259" key="2">
    <source>
        <dbReference type="Pfam" id="PF14763"/>
    </source>
</evidence>
<dbReference type="AlphaFoldDB" id="A0A8X6FKE5"/>
<keyword evidence="4" id="KW-1185">Reference proteome</keyword>
<organism evidence="3 4">
    <name type="scientific">Trichonephila clavata</name>
    <name type="common">Joro spider</name>
    <name type="synonym">Nephila clavata</name>
    <dbReference type="NCBI Taxonomy" id="2740835"/>
    <lineage>
        <taxon>Eukaryota</taxon>
        <taxon>Metazoa</taxon>
        <taxon>Ecdysozoa</taxon>
        <taxon>Arthropoda</taxon>
        <taxon>Chelicerata</taxon>
        <taxon>Arachnida</taxon>
        <taxon>Araneae</taxon>
        <taxon>Araneomorphae</taxon>
        <taxon>Entelegynae</taxon>
        <taxon>Araneoidea</taxon>
        <taxon>Nephilidae</taxon>
        <taxon>Trichonephila</taxon>
    </lineage>
</organism>
<sequence>MVRVVSCHHFVSQDVFLSENEPTAFCGAQDKLLVSTVQHAVNVHDLEARGNVLHSFPTIDIVKQIIYCESGNYVATIENKVSWHRSLVSYVRIYFKWWIDANNQPFKVRVAGCAPVCDNSHSSSKSLEMIELPLEKPALCISACNKTSALAVSLGNIISVFCYSTKIHSTLNQTFNDFDHFVDISIPLIAQNLDICENYFACMSDKAILIFKISGESDDGNGQETTNLTIESVDSEICDENFVEWRFESCTNSGTSDKVWDEHLKSKLHPKSFPINLHFHAIDKENEIFSSTDACEFHGPLLTIRGCSVDVRLDSKTFEMFPGMHSNIYAVTLLFRQFVVQGNDTKLSALQFVPFYKSETVQEGLTDPLNVAASKLENSTFSLPWLNLTSSFVSSLKAIGCFFSTLKEGFLYDLTNRTQFVNSYNYTSTLKGVILDTSLLHALTETGLETYTVHLPHSVLLTLENIDEKKNIVPKYEDAFCLLGLRPFLGVDHLVKSDNHLVLVSSVEDSVSNTEPDGGNRSTLYSLKEPASSQVFSDLLEVAESQKSTSPSTYYHLLSEAHMILRTQIFFEKQDKEIETLYEKSCLMLGDYFLCYDSMQKLHSVPYYHISQLSPENILKLTSIFQSLVFYMNSILFDKDPMPLSLSQSSADSILSAYSEEAPEMLWKVILCSNFEGYKLDKAILILKRRLTNKRHPLSPISNAADTTALVYLLLQKGNVEAAQNMVISLAKADLLTIMASIDTKIWDGMNLTNFGKFLKQTRPDVFIELLLSHIDTKKFQVSEVLQILQSESPNTDLHLVHLLKGFLEAILSDKSMSKQVDSSVLNLLVKIYLKRLLAPKEKSIQSTPNALSNSIGTFTLFFGSRATWLNEIPPFNGKGISRNCLLSPKIENKKTAGTDLGMCCCWNCNEDLLRLQSLLSYLGPPEDIKGLVLDFLCSSKDQIPNWLSIEVMCSNEARAIKLLIGMAPKALLPYATDTFKDNNKKWSMLFTFLYEHMQNIPDDHPNVEIYSQTFHAVLRHLAEHLNPVELLALLPRGENPLFLPHVRRCVEKHQAEQLKIKIVSLGQEIKSMMLC</sequence>
<dbReference type="PANTHER" id="PTHR28633:SF1">
    <property type="entry name" value="BLOC-2 COMPLEX MEMBER HPS3"/>
    <property type="match status" value="1"/>
</dbReference>
<dbReference type="Proteomes" id="UP000887116">
    <property type="component" value="Unassembled WGS sequence"/>
</dbReference>
<protein>
    <submittedName>
        <fullName evidence="3">Hermansky-Pudlak syndrome 3</fullName>
    </submittedName>
</protein>
<dbReference type="OrthoDB" id="10255480at2759"/>
<feature type="domain" description="BLOC-2 complex member HPS3 C-terminal" evidence="2">
    <location>
        <begin position="906"/>
        <end position="1054"/>
    </location>
</feature>
<dbReference type="PANTHER" id="PTHR28633">
    <property type="entry name" value="HERMANSKY-PUDLAK SYNDROME 3 PROTEIN"/>
    <property type="match status" value="1"/>
</dbReference>